<name>A0A9Q9SND9_9BURK</name>
<proteinExistence type="predicted"/>
<feature type="transmembrane region" description="Helical" evidence="1">
    <location>
        <begin position="20"/>
        <end position="39"/>
    </location>
</feature>
<comment type="caution">
    <text evidence="2">The sequence shown here is derived from an EMBL/GenBank/DDBJ whole genome shotgun (WGS) entry which is preliminary data.</text>
</comment>
<dbReference type="EMBL" id="CABVPX010000028">
    <property type="protein sequence ID" value="VWC16935.1"/>
    <property type="molecule type" value="Genomic_DNA"/>
</dbReference>
<keyword evidence="1" id="KW-1133">Transmembrane helix</keyword>
<protein>
    <submittedName>
        <fullName evidence="2">MFS transporter</fullName>
    </submittedName>
</protein>
<dbReference type="Proteomes" id="UP000494172">
    <property type="component" value="Unassembled WGS sequence"/>
</dbReference>
<evidence type="ECO:0000313" key="2">
    <source>
        <dbReference type="EMBL" id="VWC16935.1"/>
    </source>
</evidence>
<dbReference type="SUPFAM" id="SSF103473">
    <property type="entry name" value="MFS general substrate transporter"/>
    <property type="match status" value="1"/>
</dbReference>
<reference evidence="2 3" key="1">
    <citation type="submission" date="2019-09" db="EMBL/GenBank/DDBJ databases">
        <authorList>
            <person name="Depoorter E."/>
        </authorList>
    </citation>
    <scope>NUCLEOTIDE SEQUENCE [LARGE SCALE GENOMIC DNA]</scope>
    <source>
        <strain evidence="2">LMG 24066</strain>
    </source>
</reference>
<sequence>MAAALQLVAPSRMRGTVGALYSFFAQLIGFGLGPTLIALFTDRVFGNPKMVGDSIGIVCTIASALAVWLLFGALPHYRRLLAEERGVQVG</sequence>
<accession>A0A9Q9SND9</accession>
<keyword evidence="1" id="KW-0812">Transmembrane</keyword>
<evidence type="ECO:0000256" key="1">
    <source>
        <dbReference type="SAM" id="Phobius"/>
    </source>
</evidence>
<dbReference type="InterPro" id="IPR036259">
    <property type="entry name" value="MFS_trans_sf"/>
</dbReference>
<feature type="transmembrane region" description="Helical" evidence="1">
    <location>
        <begin position="51"/>
        <end position="71"/>
    </location>
</feature>
<organism evidence="2 3">
    <name type="scientific">Burkholderia arboris</name>
    <dbReference type="NCBI Taxonomy" id="488730"/>
    <lineage>
        <taxon>Bacteria</taxon>
        <taxon>Pseudomonadati</taxon>
        <taxon>Pseudomonadota</taxon>
        <taxon>Betaproteobacteria</taxon>
        <taxon>Burkholderiales</taxon>
        <taxon>Burkholderiaceae</taxon>
        <taxon>Burkholderia</taxon>
        <taxon>Burkholderia cepacia complex</taxon>
    </lineage>
</organism>
<evidence type="ECO:0000313" key="3">
    <source>
        <dbReference type="Proteomes" id="UP000494172"/>
    </source>
</evidence>
<dbReference type="RefSeq" id="WP_233464313.1">
    <property type="nucleotide sequence ID" value="NZ_CABVPX010000028.1"/>
</dbReference>
<keyword evidence="1" id="KW-0472">Membrane</keyword>
<dbReference type="AlphaFoldDB" id="A0A9Q9SND9"/>
<gene>
    <name evidence="2" type="ORF">BAR24066_05593</name>
</gene>